<accession>A0AAV1YRL4</accession>
<proteinExistence type="predicted"/>
<dbReference type="AlphaFoldDB" id="A0AAV1YRL4"/>
<sequence length="116" mass="12691">MGTGVNVTTRLGPPISGEFLASWTDKSADIFVLCVWYIRTDVETLTDRGAGVNGHHDSVHPSYHKVENFLALWTGKSRTCTYCSSGIYGPTLKLSWLSGLVIVFPNGISSENKQDI</sequence>
<dbReference type="Proteomes" id="UP001497382">
    <property type="component" value="Unassembled WGS sequence"/>
</dbReference>
<name>A0AAV1YRL4_9ARAC</name>
<evidence type="ECO:0000313" key="1">
    <source>
        <dbReference type="EMBL" id="CAL1261521.1"/>
    </source>
</evidence>
<evidence type="ECO:0000313" key="2">
    <source>
        <dbReference type="Proteomes" id="UP001497382"/>
    </source>
</evidence>
<protein>
    <submittedName>
        <fullName evidence="1">Uncharacterized protein</fullName>
    </submittedName>
</protein>
<organism evidence="1 2">
    <name type="scientific">Larinioides sclopetarius</name>
    <dbReference type="NCBI Taxonomy" id="280406"/>
    <lineage>
        <taxon>Eukaryota</taxon>
        <taxon>Metazoa</taxon>
        <taxon>Ecdysozoa</taxon>
        <taxon>Arthropoda</taxon>
        <taxon>Chelicerata</taxon>
        <taxon>Arachnida</taxon>
        <taxon>Araneae</taxon>
        <taxon>Araneomorphae</taxon>
        <taxon>Entelegynae</taxon>
        <taxon>Araneoidea</taxon>
        <taxon>Araneidae</taxon>
        <taxon>Larinioides</taxon>
    </lineage>
</organism>
<reference evidence="1 2" key="1">
    <citation type="submission" date="2024-04" db="EMBL/GenBank/DDBJ databases">
        <authorList>
            <person name="Rising A."/>
            <person name="Reimegard J."/>
            <person name="Sonavane S."/>
            <person name="Akerstrom W."/>
            <person name="Nylinder S."/>
            <person name="Hedman E."/>
            <person name="Kallberg Y."/>
        </authorList>
    </citation>
    <scope>NUCLEOTIDE SEQUENCE [LARGE SCALE GENOMIC DNA]</scope>
</reference>
<dbReference type="EMBL" id="CAXIEN010000002">
    <property type="protein sequence ID" value="CAL1261521.1"/>
    <property type="molecule type" value="Genomic_DNA"/>
</dbReference>
<gene>
    <name evidence="1" type="ORF">LARSCL_LOCUS450</name>
</gene>
<comment type="caution">
    <text evidence="1">The sequence shown here is derived from an EMBL/GenBank/DDBJ whole genome shotgun (WGS) entry which is preliminary data.</text>
</comment>
<keyword evidence="2" id="KW-1185">Reference proteome</keyword>